<feature type="transmembrane region" description="Helical" evidence="1">
    <location>
        <begin position="60"/>
        <end position="82"/>
    </location>
</feature>
<reference evidence="2 3" key="1">
    <citation type="submission" date="2018-05" db="EMBL/GenBank/DDBJ databases">
        <title>Annotation of the Mycoplasma phocidae genome.</title>
        <authorList>
            <person name="Brown D.R."/>
            <person name="Kutish G.F."/>
            <person name="Frasca S.Jr."/>
        </authorList>
    </citation>
    <scope>NUCLEOTIDE SEQUENCE [LARGE SCALE GENOMIC DNA]</scope>
    <source>
        <strain evidence="2 3">105</strain>
    </source>
</reference>
<feature type="transmembrane region" description="Helical" evidence="1">
    <location>
        <begin position="129"/>
        <end position="153"/>
    </location>
</feature>
<name>A0A2Z5IQB5_9BACT</name>
<gene>
    <name evidence="2" type="ORF">DA803_00925</name>
</gene>
<keyword evidence="1" id="KW-1133">Transmembrane helix</keyword>
<feature type="transmembrane region" description="Helical" evidence="1">
    <location>
        <begin position="102"/>
        <end position="123"/>
    </location>
</feature>
<dbReference type="RefSeq" id="WP_114190768.1">
    <property type="nucleotide sequence ID" value="NZ_CP029295.1"/>
</dbReference>
<organism evidence="2 3">
    <name type="scientific">[Mycoplasma] phocae</name>
    <dbReference type="NCBI Taxonomy" id="142651"/>
    <lineage>
        <taxon>Bacteria</taxon>
        <taxon>Bacillati</taxon>
        <taxon>Mycoplasmatota</taxon>
        <taxon>Mycoplasmoidales</taxon>
        <taxon>Metamycoplasmataceae</taxon>
        <taxon>Metamycoplasma</taxon>
    </lineage>
</organism>
<keyword evidence="1" id="KW-0812">Transmembrane</keyword>
<keyword evidence="3" id="KW-1185">Reference proteome</keyword>
<evidence type="ECO:0000313" key="2">
    <source>
        <dbReference type="EMBL" id="AXE60654.1"/>
    </source>
</evidence>
<feature type="transmembrane region" description="Helical" evidence="1">
    <location>
        <begin position="297"/>
        <end position="316"/>
    </location>
</feature>
<feature type="transmembrane region" description="Helical" evidence="1">
    <location>
        <begin position="174"/>
        <end position="195"/>
    </location>
</feature>
<evidence type="ECO:0000313" key="3">
    <source>
        <dbReference type="Proteomes" id="UP000252477"/>
    </source>
</evidence>
<dbReference type="Proteomes" id="UP000252477">
    <property type="component" value="Chromosome"/>
</dbReference>
<evidence type="ECO:0000256" key="1">
    <source>
        <dbReference type="SAM" id="Phobius"/>
    </source>
</evidence>
<feature type="transmembrane region" description="Helical" evidence="1">
    <location>
        <begin position="233"/>
        <end position="253"/>
    </location>
</feature>
<proteinExistence type="predicted"/>
<dbReference type="EMBL" id="CP029295">
    <property type="protein sequence ID" value="AXE60654.1"/>
    <property type="molecule type" value="Genomic_DNA"/>
</dbReference>
<keyword evidence="1" id="KW-0472">Membrane</keyword>
<dbReference type="KEGG" id="mpho:DA803_00925"/>
<accession>A0A2Z5IQB5</accession>
<protein>
    <submittedName>
        <fullName evidence="2">Uncharacterized protein</fullName>
    </submittedName>
</protein>
<dbReference type="AlphaFoldDB" id="A0A2Z5IQB5"/>
<feature type="transmembrane region" description="Helical" evidence="1">
    <location>
        <begin position="273"/>
        <end position="291"/>
    </location>
</feature>
<sequence length="332" mass="38088">MKPKTFFANDTYRILKIGFLSLSLLVIFNILFIRNTAATNSYLIFGKKIPFYEAFESSLYIEYFTIAFLSLLVISELLFFAFTFIKKREIKRKLDLCRNIPAAATSLGFAIIISAIAIGLSSASLRNSYYLSTLIVNIIIAIYYLLYNVYRFSMSLLYSRNKITLMASESKKDYSIFISTINLLVLLMISFIIFAEVNAHYSIWQHNCKTDERKIGMECYRNIPESKFNLSNYIIISYSILIIFTIATCILAFLTLKISKLQTVLSQKVIKPILYSLIVAIYVAFMIINLINANNIAIYLAYSYIMGGFIIFLPLVPRIIKNSNTQNVEINK</sequence>
<feature type="transmembrane region" description="Helical" evidence="1">
    <location>
        <begin position="12"/>
        <end position="33"/>
    </location>
</feature>